<evidence type="ECO:0000256" key="11">
    <source>
        <dbReference type="ARBA" id="ARBA00023133"/>
    </source>
</evidence>
<comment type="cofactor">
    <cofactor evidence="2 12">
        <name>FAD</name>
        <dbReference type="ChEBI" id="CHEBI:57692"/>
    </cofactor>
</comment>
<evidence type="ECO:0000313" key="14">
    <source>
        <dbReference type="EMBL" id="MFD1053957.1"/>
    </source>
</evidence>
<dbReference type="Pfam" id="PF01593">
    <property type="entry name" value="Amino_oxidase"/>
    <property type="match status" value="1"/>
</dbReference>
<reference evidence="15" key="1">
    <citation type="journal article" date="2019" name="Int. J. Syst. Evol. Microbiol.">
        <title>The Global Catalogue of Microorganisms (GCM) 10K type strain sequencing project: providing services to taxonomists for standard genome sequencing and annotation.</title>
        <authorList>
            <consortium name="The Broad Institute Genomics Platform"/>
            <consortium name="The Broad Institute Genome Sequencing Center for Infectious Disease"/>
            <person name="Wu L."/>
            <person name="Ma J."/>
        </authorList>
    </citation>
    <scope>NUCLEOTIDE SEQUENCE [LARGE SCALE GENOMIC DNA]</scope>
    <source>
        <strain evidence="15">CCUG 57508</strain>
    </source>
</reference>
<name>A0ABW3MTC0_9MICO</name>
<organism evidence="14 15">
    <name type="scientific">Terrabacter terrigena</name>
    <dbReference type="NCBI Taxonomy" id="574718"/>
    <lineage>
        <taxon>Bacteria</taxon>
        <taxon>Bacillati</taxon>
        <taxon>Actinomycetota</taxon>
        <taxon>Actinomycetes</taxon>
        <taxon>Micrococcales</taxon>
        <taxon>Intrasporangiaceae</taxon>
        <taxon>Terrabacter</taxon>
    </lineage>
</organism>
<evidence type="ECO:0000256" key="9">
    <source>
        <dbReference type="ARBA" id="ARBA00022827"/>
    </source>
</evidence>
<dbReference type="PRINTS" id="PR00419">
    <property type="entry name" value="ADXRDTASE"/>
</dbReference>
<dbReference type="GO" id="GO:0004729">
    <property type="term" value="F:oxygen-dependent protoporphyrinogen oxidase activity"/>
    <property type="evidence" value="ECO:0007669"/>
    <property type="project" value="UniProtKB-EC"/>
</dbReference>
<evidence type="ECO:0000256" key="10">
    <source>
        <dbReference type="ARBA" id="ARBA00023002"/>
    </source>
</evidence>
<protein>
    <recommendedName>
        <fullName evidence="7 12">Coproporphyrinogen III oxidase</fullName>
        <ecNumber evidence="6 12">1.3.3.15</ecNumber>
    </recommendedName>
</protein>
<proteinExistence type="inferred from homology"/>
<comment type="caution">
    <text evidence="14">The sequence shown here is derived from an EMBL/GenBank/DDBJ whole genome shotgun (WGS) entry which is preliminary data.</text>
</comment>
<dbReference type="PANTHER" id="PTHR42923:SF3">
    <property type="entry name" value="PROTOPORPHYRINOGEN OXIDASE"/>
    <property type="match status" value="1"/>
</dbReference>
<feature type="domain" description="Amine oxidase" evidence="13">
    <location>
        <begin position="12"/>
        <end position="457"/>
    </location>
</feature>
<evidence type="ECO:0000256" key="6">
    <source>
        <dbReference type="ARBA" id="ARBA00012402"/>
    </source>
</evidence>
<dbReference type="NCBIfam" id="TIGR00562">
    <property type="entry name" value="proto_IX_ox"/>
    <property type="match status" value="1"/>
</dbReference>
<comment type="subcellular location">
    <subcellularLocation>
        <location evidence="12">Cytoplasm</location>
    </subcellularLocation>
</comment>
<keyword evidence="12" id="KW-0963">Cytoplasm</keyword>
<keyword evidence="15" id="KW-1185">Reference proteome</keyword>
<dbReference type="InterPro" id="IPR002937">
    <property type="entry name" value="Amino_oxidase"/>
</dbReference>
<keyword evidence="10 12" id="KW-0560">Oxidoreductase</keyword>
<evidence type="ECO:0000256" key="4">
    <source>
        <dbReference type="ARBA" id="ARBA00004744"/>
    </source>
</evidence>
<comment type="function">
    <text evidence="3 12">Involved in coproporphyrin-dependent heme b biosynthesis. Catalyzes the oxidation of coproporphyrinogen III to coproporphyrin III.</text>
</comment>
<dbReference type="Gene3D" id="1.10.3110.10">
    <property type="entry name" value="protoporphyrinogen ix oxidase, domain 3"/>
    <property type="match status" value="1"/>
</dbReference>
<dbReference type="EMBL" id="JBHTKH010000003">
    <property type="protein sequence ID" value="MFD1053957.1"/>
    <property type="molecule type" value="Genomic_DNA"/>
</dbReference>
<evidence type="ECO:0000313" key="15">
    <source>
        <dbReference type="Proteomes" id="UP001597046"/>
    </source>
</evidence>
<dbReference type="Gene3D" id="3.90.660.20">
    <property type="entry name" value="Protoporphyrinogen oxidase, mitochondrial, domain 2"/>
    <property type="match status" value="1"/>
</dbReference>
<dbReference type="InterPro" id="IPR050464">
    <property type="entry name" value="Zeta_carotene_desat/Oxidored"/>
</dbReference>
<evidence type="ECO:0000256" key="8">
    <source>
        <dbReference type="ARBA" id="ARBA00022630"/>
    </source>
</evidence>
<dbReference type="PANTHER" id="PTHR42923">
    <property type="entry name" value="PROTOPORPHYRINOGEN OXIDASE"/>
    <property type="match status" value="1"/>
</dbReference>
<sequence>MARTVAVIGGGISGLAAAWELSRSGADVEVTVLEGSDRLGGKLRLEDVGGVRIDVGAESVLTRRPEAMTLFEELGVASLTTHPAPVGASIVSRGARWPMPKGTVMGVPSDPESVRGLLDDDEVRRLVDEVVDGRTEHDLSVGDLVDTRLGPAVTDRLVEPLLAGVYAGHAREISVEQAVPVLAAAAREGRKLTDVAREAVAAAASGPMAALPVFATLVGGLGTLPEVLRARLTEAGVALRSGSVVRELARDGAGWVVSTGPTTAVLRERFDDVVLATPAAPTSRLLRHVAPAAAEALAGLEYASMAIITLALDGPVLQVLDGSGFLVPPTEPLTIKASTFSSVKWPWLADAHPDRTYLRASVGRHREEASLQRSDDELVEVAVADLRAVLGDALPEPVATHVQRWGGGLPQYAVGHRTRLAPTRDLPPGLALCGAAYDGVGIPACIASGRAAARALLTRRTSAGTVLG</sequence>
<dbReference type="InterPro" id="IPR036188">
    <property type="entry name" value="FAD/NAD-bd_sf"/>
</dbReference>
<evidence type="ECO:0000259" key="13">
    <source>
        <dbReference type="Pfam" id="PF01593"/>
    </source>
</evidence>
<evidence type="ECO:0000256" key="1">
    <source>
        <dbReference type="ARBA" id="ARBA00001755"/>
    </source>
</evidence>
<evidence type="ECO:0000256" key="2">
    <source>
        <dbReference type="ARBA" id="ARBA00001974"/>
    </source>
</evidence>
<gene>
    <name evidence="14" type="primary">hemG</name>
    <name evidence="14" type="ORF">ACFQ2V_06550</name>
</gene>
<comment type="similarity">
    <text evidence="5 12">Belongs to the protoporphyrinogen/coproporphyrinogen oxidase family. Coproporphyrinogen III oxidase subfamily.</text>
</comment>
<dbReference type="EC" id="1.3.3.15" evidence="6 12"/>
<dbReference type="SUPFAM" id="SSF51905">
    <property type="entry name" value="FAD/NAD(P)-binding domain"/>
    <property type="match status" value="1"/>
</dbReference>
<evidence type="ECO:0000256" key="3">
    <source>
        <dbReference type="ARBA" id="ARBA00002185"/>
    </source>
</evidence>
<keyword evidence="11 12" id="KW-0350">Heme biosynthesis</keyword>
<comment type="pathway">
    <text evidence="4 12">Porphyrin-containing compound metabolism; protoheme biosynthesis.</text>
</comment>
<dbReference type="Proteomes" id="UP001597046">
    <property type="component" value="Unassembled WGS sequence"/>
</dbReference>
<dbReference type="SUPFAM" id="SSF54373">
    <property type="entry name" value="FAD-linked reductases, C-terminal domain"/>
    <property type="match status" value="1"/>
</dbReference>
<dbReference type="Gene3D" id="3.50.50.60">
    <property type="entry name" value="FAD/NAD(P)-binding domain"/>
    <property type="match status" value="1"/>
</dbReference>
<evidence type="ECO:0000256" key="12">
    <source>
        <dbReference type="RuleBase" id="RU364052"/>
    </source>
</evidence>
<dbReference type="RefSeq" id="WP_386051840.1">
    <property type="nucleotide sequence ID" value="NZ_JBHTKH010000003.1"/>
</dbReference>
<keyword evidence="8 12" id="KW-0285">Flavoprotein</keyword>
<accession>A0ABW3MTC0</accession>
<comment type="catalytic activity">
    <reaction evidence="1">
        <text>coproporphyrinogen III + 3 O2 = coproporphyrin III + 3 H2O2</text>
        <dbReference type="Rhea" id="RHEA:43436"/>
        <dbReference type="ChEBI" id="CHEBI:15379"/>
        <dbReference type="ChEBI" id="CHEBI:16240"/>
        <dbReference type="ChEBI" id="CHEBI:57309"/>
        <dbReference type="ChEBI" id="CHEBI:131725"/>
        <dbReference type="EC" id="1.3.3.15"/>
    </reaction>
    <physiologicalReaction direction="left-to-right" evidence="1">
        <dbReference type="Rhea" id="RHEA:43437"/>
    </physiologicalReaction>
</comment>
<evidence type="ECO:0000256" key="5">
    <source>
        <dbReference type="ARBA" id="ARBA00008310"/>
    </source>
</evidence>
<dbReference type="InterPro" id="IPR004572">
    <property type="entry name" value="Protoporphyrinogen_oxidase"/>
</dbReference>
<keyword evidence="9 12" id="KW-0274">FAD</keyword>
<evidence type="ECO:0000256" key="7">
    <source>
        <dbReference type="ARBA" id="ARBA00019046"/>
    </source>
</evidence>